<protein>
    <recommendedName>
        <fullName evidence="1">E2 binding domain-containing protein</fullName>
    </recommendedName>
</protein>
<gene>
    <name evidence="2" type="ORF">ACAOBT_LOCUS11475</name>
</gene>
<dbReference type="FunFam" id="3.10.290.20:FF:000001">
    <property type="entry name" value="NEDD8-activating enzyme E1 catalytic subunit, variant"/>
    <property type="match status" value="1"/>
</dbReference>
<dbReference type="Pfam" id="PF08825">
    <property type="entry name" value="E2_bind"/>
    <property type="match status" value="1"/>
</dbReference>
<dbReference type="Proteomes" id="UP001152888">
    <property type="component" value="Unassembled WGS sequence"/>
</dbReference>
<dbReference type="GO" id="GO:0019781">
    <property type="term" value="F:NEDD8 activating enzyme activity"/>
    <property type="evidence" value="ECO:0007669"/>
    <property type="project" value="InterPro"/>
</dbReference>
<proteinExistence type="predicted"/>
<reference evidence="2" key="1">
    <citation type="submission" date="2022-03" db="EMBL/GenBank/DDBJ databases">
        <authorList>
            <person name="Sayadi A."/>
        </authorList>
    </citation>
    <scope>NUCLEOTIDE SEQUENCE</scope>
</reference>
<dbReference type="InterPro" id="IPR014929">
    <property type="entry name" value="E2-binding"/>
</dbReference>
<dbReference type="Gene3D" id="3.10.290.20">
    <property type="entry name" value="Ubiquitin-like 2 activating enzyme e1b. Chain: B, domain 3"/>
    <property type="match status" value="1"/>
</dbReference>
<dbReference type="OrthoDB" id="5977743at2759"/>
<dbReference type="InterPro" id="IPR035985">
    <property type="entry name" value="Ubiquitin-activating_enz"/>
</dbReference>
<accession>A0A9P0KLG1</accession>
<name>A0A9P0KLG1_ACAOB</name>
<dbReference type="AlphaFoldDB" id="A0A9P0KLG1"/>
<evidence type="ECO:0000259" key="1">
    <source>
        <dbReference type="SMART" id="SM01181"/>
    </source>
</evidence>
<dbReference type="EMBL" id="CAKOFQ010006833">
    <property type="protein sequence ID" value="CAH1975153.1"/>
    <property type="molecule type" value="Genomic_DNA"/>
</dbReference>
<dbReference type="SUPFAM" id="SSF69572">
    <property type="entry name" value="Activating enzymes of the ubiquitin-like proteins"/>
    <property type="match status" value="1"/>
</dbReference>
<evidence type="ECO:0000313" key="3">
    <source>
        <dbReference type="Proteomes" id="UP001152888"/>
    </source>
</evidence>
<sequence length="175" mass="19412">MTYRLVQGVVKHIIPAVASTNAVIAGICATEVFKIATSCCIPLNNYLVFNDVDGIYSYTYEAEKKDNCLVCSQKPLILDIKDPHSFKLKQLIDILSESAEYQMKNPGLTTVIDGKNKTLYMSTIKSIEERTRVNLDKTLVELGIKDGQDILVADVTSPTTVVLKLKYLTSDVEMS</sequence>
<feature type="domain" description="E2 binding" evidence="1">
    <location>
        <begin position="80"/>
        <end position="168"/>
    </location>
</feature>
<keyword evidence="3" id="KW-1185">Reference proteome</keyword>
<comment type="caution">
    <text evidence="2">The sequence shown here is derived from an EMBL/GenBank/DDBJ whole genome shotgun (WGS) entry which is preliminary data.</text>
</comment>
<dbReference type="GO" id="GO:0045116">
    <property type="term" value="P:protein neddylation"/>
    <property type="evidence" value="ECO:0007669"/>
    <property type="project" value="InterPro"/>
</dbReference>
<organism evidence="2 3">
    <name type="scientific">Acanthoscelides obtectus</name>
    <name type="common">Bean weevil</name>
    <name type="synonym">Bruchus obtectus</name>
    <dbReference type="NCBI Taxonomy" id="200917"/>
    <lineage>
        <taxon>Eukaryota</taxon>
        <taxon>Metazoa</taxon>
        <taxon>Ecdysozoa</taxon>
        <taxon>Arthropoda</taxon>
        <taxon>Hexapoda</taxon>
        <taxon>Insecta</taxon>
        <taxon>Pterygota</taxon>
        <taxon>Neoptera</taxon>
        <taxon>Endopterygota</taxon>
        <taxon>Coleoptera</taxon>
        <taxon>Polyphaga</taxon>
        <taxon>Cucujiformia</taxon>
        <taxon>Chrysomeloidea</taxon>
        <taxon>Chrysomelidae</taxon>
        <taxon>Bruchinae</taxon>
        <taxon>Bruchini</taxon>
        <taxon>Acanthoscelides</taxon>
    </lineage>
</organism>
<dbReference type="SMART" id="SM01181">
    <property type="entry name" value="E2_bind"/>
    <property type="match status" value="1"/>
</dbReference>
<dbReference type="Gene3D" id="3.40.50.720">
    <property type="entry name" value="NAD(P)-binding Rossmann-like Domain"/>
    <property type="match status" value="1"/>
</dbReference>
<evidence type="ECO:0000313" key="2">
    <source>
        <dbReference type="EMBL" id="CAH1975153.1"/>
    </source>
</evidence>